<dbReference type="HOGENOM" id="CLU_177460_0_1_2"/>
<keyword evidence="6" id="KW-1185">Reference proteome</keyword>
<evidence type="ECO:0000256" key="2">
    <source>
        <dbReference type="ARBA" id="ARBA00023274"/>
    </source>
</evidence>
<dbReference type="RefSeq" id="WP_013099915.1">
    <property type="nucleotide sequence ID" value="NC_014122.1"/>
</dbReference>
<evidence type="ECO:0000256" key="1">
    <source>
        <dbReference type="ARBA" id="ARBA00022980"/>
    </source>
</evidence>
<evidence type="ECO:0000256" key="3">
    <source>
        <dbReference type="HAMAP-Rule" id="MF_00273"/>
    </source>
</evidence>
<dbReference type="KEGG" id="mif:Metin_0499"/>
<gene>
    <name evidence="3" type="primary">rpl18a</name>
    <name evidence="3" type="synonym">rpl20e</name>
    <name evidence="3" type="synonym">rplX</name>
    <name evidence="5" type="ordered locus">Metin_0499</name>
</gene>
<name>D5VRG6_METIM</name>
<sequence>MAKIFRIEGLVLKSKKEPMFFRKEYKALKEEHALEKLYSDFGGLYKVKRSRIKILKIEEIPPEEVTDRVLKALV</sequence>
<proteinExistence type="inferred from homology"/>
<dbReference type="InterPro" id="IPR023573">
    <property type="entry name" value="Ribosomal_eL20_dom"/>
</dbReference>
<dbReference type="GeneID" id="9131504"/>
<dbReference type="Proteomes" id="UP000002061">
    <property type="component" value="Chromosome"/>
</dbReference>
<keyword evidence="3" id="KW-0694">RNA-binding</keyword>
<dbReference type="Gene3D" id="3.10.20.10">
    <property type="match status" value="1"/>
</dbReference>
<protein>
    <recommendedName>
        <fullName evidence="3">Large ribosomal subunit protein eL20</fullName>
    </recommendedName>
</protein>
<keyword evidence="2 3" id="KW-0687">Ribonucleoprotein</keyword>
<reference evidence="5" key="1">
    <citation type="submission" date="2010-04" db="EMBL/GenBank/DDBJ databases">
        <title>Complete sequence of Methanocaldococcus infernus ME.</title>
        <authorList>
            <consortium name="US DOE Joint Genome Institute"/>
            <person name="Lucas S."/>
            <person name="Copeland A."/>
            <person name="Lapidus A."/>
            <person name="Cheng J.-F."/>
            <person name="Bruce D."/>
            <person name="Goodwin L."/>
            <person name="Pitluck S."/>
            <person name="Munk A.C."/>
            <person name="Detter J.C."/>
            <person name="Han C."/>
            <person name="Tapia R."/>
            <person name="Land M."/>
            <person name="Hauser L."/>
            <person name="Kyrpides N."/>
            <person name="Mikhailova N."/>
            <person name="Sieprawska-Lupa M."/>
            <person name="Whitman W.B."/>
            <person name="Woyke T."/>
        </authorList>
    </citation>
    <scope>NUCLEOTIDE SEQUENCE [LARGE SCALE GENOMIC DNA]</scope>
    <source>
        <strain evidence="5">ME</strain>
    </source>
</reference>
<dbReference type="OrthoDB" id="191241at2157"/>
<comment type="subunit">
    <text evidence="3">Part of the 50S ribosomal subunit. Binds 23S rRNA.</text>
</comment>
<dbReference type="STRING" id="573063.Metin_0499"/>
<dbReference type="InterPro" id="IPR028877">
    <property type="entry name" value="Ribosomal_eL20"/>
</dbReference>
<dbReference type="GO" id="GO:0003735">
    <property type="term" value="F:structural constituent of ribosome"/>
    <property type="evidence" value="ECO:0007669"/>
    <property type="project" value="InterPro"/>
</dbReference>
<dbReference type="Pfam" id="PF01775">
    <property type="entry name" value="Ribosomal_L18A"/>
    <property type="match status" value="1"/>
</dbReference>
<evidence type="ECO:0000313" key="6">
    <source>
        <dbReference type="Proteomes" id="UP000002061"/>
    </source>
</evidence>
<dbReference type="eggNOG" id="arCOG04175">
    <property type="taxonomic scope" value="Archaea"/>
</dbReference>
<comment type="similarity">
    <text evidence="3">Belongs to the eukaryotic ribosomal protein eL20 family.</text>
</comment>
<accession>D5VRG6</accession>
<dbReference type="GO" id="GO:0006412">
    <property type="term" value="P:translation"/>
    <property type="evidence" value="ECO:0007669"/>
    <property type="project" value="UniProtKB-UniRule"/>
</dbReference>
<dbReference type="GO" id="GO:1990904">
    <property type="term" value="C:ribonucleoprotein complex"/>
    <property type="evidence" value="ECO:0007669"/>
    <property type="project" value="UniProtKB-KW"/>
</dbReference>
<dbReference type="SUPFAM" id="SSF160374">
    <property type="entry name" value="RplX-like"/>
    <property type="match status" value="1"/>
</dbReference>
<dbReference type="HAMAP" id="MF_00273">
    <property type="entry name" value="Ribosomal_eL20"/>
    <property type="match status" value="1"/>
</dbReference>
<keyword evidence="3" id="KW-0699">rRNA-binding</keyword>
<organism evidence="5 6">
    <name type="scientific">Methanocaldococcus infernus (strain DSM 11812 / JCM 15783 / ME)</name>
    <dbReference type="NCBI Taxonomy" id="573063"/>
    <lineage>
        <taxon>Archaea</taxon>
        <taxon>Methanobacteriati</taxon>
        <taxon>Methanobacteriota</taxon>
        <taxon>Methanomada group</taxon>
        <taxon>Methanococci</taxon>
        <taxon>Methanococcales</taxon>
        <taxon>Methanocaldococcaceae</taxon>
        <taxon>Methanocaldococcus</taxon>
    </lineage>
</organism>
<keyword evidence="1 3" id="KW-0689">Ribosomal protein</keyword>
<dbReference type="AlphaFoldDB" id="D5VRG6"/>
<feature type="domain" description="Large ribosomal subunit protein eL20" evidence="4">
    <location>
        <begin position="3"/>
        <end position="58"/>
    </location>
</feature>
<dbReference type="EMBL" id="CP002009">
    <property type="protein sequence ID" value="ADG13169.1"/>
    <property type="molecule type" value="Genomic_DNA"/>
</dbReference>
<dbReference type="GO" id="GO:0070180">
    <property type="term" value="F:large ribosomal subunit rRNA binding"/>
    <property type="evidence" value="ECO:0007669"/>
    <property type="project" value="UniProtKB-UniRule"/>
</dbReference>
<evidence type="ECO:0000313" key="5">
    <source>
        <dbReference type="EMBL" id="ADG13169.1"/>
    </source>
</evidence>
<evidence type="ECO:0000259" key="4">
    <source>
        <dbReference type="Pfam" id="PF01775"/>
    </source>
</evidence>
<dbReference type="NCBIfam" id="NF001981">
    <property type="entry name" value="PRK00773.1-1"/>
    <property type="match status" value="1"/>
</dbReference>
<dbReference type="GO" id="GO:0005840">
    <property type="term" value="C:ribosome"/>
    <property type="evidence" value="ECO:0007669"/>
    <property type="project" value="UniProtKB-KW"/>
</dbReference>